<evidence type="ECO:0000256" key="1">
    <source>
        <dbReference type="SAM" id="SignalP"/>
    </source>
</evidence>
<feature type="chain" id="PRO_5006891939" description="Phosphodiester glycosidase domain-containing protein" evidence="1">
    <location>
        <begin position="24"/>
        <end position="735"/>
    </location>
</feature>
<reference evidence="3 4" key="1">
    <citation type="journal article" date="2015" name="Int. J. Syst. Evol. Microbiol.">
        <title>Exiguobacterium enclense sp. nov., isolated from sediment.</title>
        <authorList>
            <person name="Dastager S.G."/>
            <person name="Mawlankar R."/>
            <person name="Sonalkar V.V."/>
            <person name="Thorat M.N."/>
            <person name="Mual P."/>
            <person name="Verma A."/>
            <person name="Krishnamurthi S."/>
            <person name="Tang S.K."/>
            <person name="Li W.J."/>
        </authorList>
    </citation>
    <scope>NUCLEOTIDE SEQUENCE [LARGE SCALE GENOMIC DNA]</scope>
    <source>
        <strain evidence="3 4">NIO-1109</strain>
    </source>
</reference>
<dbReference type="Proteomes" id="UP000053797">
    <property type="component" value="Unassembled WGS sequence"/>
</dbReference>
<keyword evidence="1" id="KW-0732">Signal</keyword>
<dbReference type="EMBL" id="LNQL01000001">
    <property type="protein sequence ID" value="KSU50027.1"/>
    <property type="molecule type" value="Genomic_DNA"/>
</dbReference>
<gene>
    <name evidence="3" type="ORF">AS033_01255</name>
</gene>
<dbReference type="PANTHER" id="PTHR40446">
    <property type="entry name" value="N-ACETYLGLUCOSAMINE-1-PHOSPHODIESTER ALPHA-N-ACETYLGLUCOSAMINIDASE"/>
    <property type="match status" value="1"/>
</dbReference>
<dbReference type="Gene3D" id="2.60.120.430">
    <property type="entry name" value="Galactose-binding lectin"/>
    <property type="match status" value="1"/>
</dbReference>
<evidence type="ECO:0000313" key="3">
    <source>
        <dbReference type="EMBL" id="KSU50027.1"/>
    </source>
</evidence>
<accession>A0A0V8GIC4</accession>
<dbReference type="PANTHER" id="PTHR40446:SF2">
    <property type="entry name" value="N-ACETYLGLUCOSAMINE-1-PHOSPHODIESTER ALPHA-N-ACETYLGLUCOSAMINIDASE"/>
    <property type="match status" value="1"/>
</dbReference>
<protein>
    <recommendedName>
        <fullName evidence="2">Phosphodiester glycosidase domain-containing protein</fullName>
    </recommendedName>
</protein>
<comment type="caution">
    <text evidence="3">The sequence shown here is derived from an EMBL/GenBank/DDBJ whole genome shotgun (WGS) entry which is preliminary data.</text>
</comment>
<evidence type="ECO:0000313" key="4">
    <source>
        <dbReference type="Proteomes" id="UP000053797"/>
    </source>
</evidence>
<organism evidence="3 4">
    <name type="scientific">Exiguobacterium indicum</name>
    <dbReference type="NCBI Taxonomy" id="296995"/>
    <lineage>
        <taxon>Bacteria</taxon>
        <taxon>Bacillati</taxon>
        <taxon>Bacillota</taxon>
        <taxon>Bacilli</taxon>
        <taxon>Bacillales</taxon>
        <taxon>Bacillales Family XII. Incertae Sedis</taxon>
        <taxon>Exiguobacterium</taxon>
    </lineage>
</organism>
<dbReference type="OrthoDB" id="9809781at2"/>
<dbReference type="Pfam" id="PF09992">
    <property type="entry name" value="NAGPA"/>
    <property type="match status" value="1"/>
</dbReference>
<name>A0A0V8GIC4_9BACL</name>
<sequence length="735" mass="79854">MFKKICILLTTFCLFQSVSTTQAETISKGVTYTTKSETLSGTPQLFRHIMVQPDTGNYWMTTKGRDRVLATESLPSQVSRVTASGGRVVTAINADMYRVASGLPIGLQIQQNQVLVSHSVKDSATKFPSFMINGQGKPEIGSFGIIGSATTDTKRVTIHSVNRNENLANRIGIFSSAHHASKMLKLIEPSEAMKKEIAIVYLKGTATSAFTLGKNYQWTVESVDTTFRKEIRLPDAGVVLVGLGKQKAALLALVKAAEEKSNGLLSTQLNLVQLSNLQMRNDIQEAVSGYNWLIQNGVGYSLDSLALNHDRFLMLARKARTLIGTTSNGTVQIITVDQARLDSKGITMLEAVEQMKRLGVTSALAFDGGGSTEIMVRRAGEFLPKTANVPADGRSRSITNGLILATHYVPSNVATTILLTAPKELYVGEKGGFGLKLTDANGQPVDATKKSIIWKGTGVKGLQVTAPLTPGKWTGTMQVDRAKRTVSIPVTNRLTGLTVNGGRPILLKVGQRLAISSEGWLNGRRVVIPASQLNYQVANGATASITKGNILAKKIGKTELTVSSGGKTVRLPVTVSAMKKEEVIDSFEQGVYEAKSPYVSSYAVRLSSLQKSSGKQSLEMTYDYSGWKKQNGAMYIKKASWIIPSPARALTMDVYGDGRAPWLRSEVKDAAGNRHVVDFVKKVDWKGFKTVQATLDPTWPTPLKIESLYFVETDTSKKGTTIKSKVYLDQLKVLY</sequence>
<proteinExistence type="predicted"/>
<dbReference type="AlphaFoldDB" id="A0A0V8GIC4"/>
<feature type="domain" description="Phosphodiester glycosidase" evidence="2">
    <location>
        <begin position="271"/>
        <end position="404"/>
    </location>
</feature>
<feature type="signal peptide" evidence="1">
    <location>
        <begin position="1"/>
        <end position="23"/>
    </location>
</feature>
<dbReference type="InterPro" id="IPR018711">
    <property type="entry name" value="NAGPA"/>
</dbReference>
<dbReference type="RefSeq" id="WP_058264627.1">
    <property type="nucleotide sequence ID" value="NZ_FMYN01000001.1"/>
</dbReference>
<evidence type="ECO:0000259" key="2">
    <source>
        <dbReference type="Pfam" id="PF09992"/>
    </source>
</evidence>